<accession>A0A5E4NFX6</accession>
<dbReference type="OrthoDB" id="27680at2759"/>
<dbReference type="SUPFAM" id="SSF48350">
    <property type="entry name" value="GTPase activation domain, GAP"/>
    <property type="match status" value="1"/>
</dbReference>
<dbReference type="Proteomes" id="UP000325440">
    <property type="component" value="Unassembled WGS sequence"/>
</dbReference>
<dbReference type="Gene3D" id="1.10.555.10">
    <property type="entry name" value="Rho GTPase activation protein"/>
    <property type="match status" value="1"/>
</dbReference>
<dbReference type="GO" id="GO:0007165">
    <property type="term" value="P:signal transduction"/>
    <property type="evidence" value="ECO:0007669"/>
    <property type="project" value="InterPro"/>
</dbReference>
<evidence type="ECO:0000313" key="5">
    <source>
        <dbReference type="Proteomes" id="UP000325440"/>
    </source>
</evidence>
<evidence type="ECO:0000256" key="2">
    <source>
        <dbReference type="SAM" id="MobiDB-lite"/>
    </source>
</evidence>
<dbReference type="GO" id="GO:0005096">
    <property type="term" value="F:GTPase activator activity"/>
    <property type="evidence" value="ECO:0007669"/>
    <property type="project" value="UniProtKB-KW"/>
</dbReference>
<dbReference type="EMBL" id="CABPRJ010001919">
    <property type="protein sequence ID" value="VVC41471.1"/>
    <property type="molecule type" value="Genomic_DNA"/>
</dbReference>
<evidence type="ECO:0000313" key="4">
    <source>
        <dbReference type="EMBL" id="VVC41471.1"/>
    </source>
</evidence>
<name>A0A5E4NFX6_9HEMI</name>
<feature type="compositionally biased region" description="Low complexity" evidence="2">
    <location>
        <begin position="207"/>
        <end position="221"/>
    </location>
</feature>
<dbReference type="PANTHER" id="PTHR14963:SF1">
    <property type="entry name" value="RHO GTPASE-ACTIVATING PROTEIN CONUNDRUM"/>
    <property type="match status" value="1"/>
</dbReference>
<feature type="region of interest" description="Disordered" evidence="2">
    <location>
        <begin position="316"/>
        <end position="340"/>
    </location>
</feature>
<reference evidence="4 5" key="1">
    <citation type="submission" date="2019-08" db="EMBL/GenBank/DDBJ databases">
        <authorList>
            <person name="Alioto T."/>
            <person name="Alioto T."/>
            <person name="Gomez Garrido J."/>
        </authorList>
    </citation>
    <scope>NUCLEOTIDE SEQUENCE [LARGE SCALE GENOMIC DNA]</scope>
</reference>
<evidence type="ECO:0000259" key="3">
    <source>
        <dbReference type="PROSITE" id="PS50238"/>
    </source>
</evidence>
<feature type="domain" description="Rho-GAP" evidence="3">
    <location>
        <begin position="452"/>
        <end position="658"/>
    </location>
</feature>
<dbReference type="AlphaFoldDB" id="A0A5E4NFX6"/>
<keyword evidence="1" id="KW-0343">GTPase activation</keyword>
<dbReference type="PROSITE" id="PS50238">
    <property type="entry name" value="RHOGAP"/>
    <property type="match status" value="1"/>
</dbReference>
<gene>
    <name evidence="4" type="ORF">CINCED_3A020865</name>
</gene>
<feature type="region of interest" description="Disordered" evidence="2">
    <location>
        <begin position="207"/>
        <end position="229"/>
    </location>
</feature>
<dbReference type="PANTHER" id="PTHR14963">
    <property type="entry name" value="RHO GTPASE ACTIVATING PROTEIN 18,19-RELATED"/>
    <property type="match status" value="1"/>
</dbReference>
<sequence>MVPRRRRTIIVFTAVADFSAVTCTTENYKLLFNAPVKMQRRMPRYSVRFLPGRRIFLLEKFVNHFNIPSIELNQTKAMETDVNQDFEDYWNEYKIIQETRQLDSYLDEECPPEQEFAVAHLPEGAVEADWLSSAGLSFLTEAFENGCEVPDSELEPAIRHLSTRQADAVRLRVHSLNHTVRQRGRQLKARHKKPDIRDVFRDFESLSSSSRSRSATPDSDSNSPPMSWSQTEIAVPAPSLLPKFTDSNHDLRIYSKKDVRRMPSAPVLPSRDIFRRSNRSNNGIVASESDGITMVGFQRLGTIRGFKFEQRPLPMVKDRNRSGSDPLHLYSSSSDEHVGSPNMDLVAPQSAGLTRSHGCLYESNDNHRDSSQYMGFEQMWQNNNYHLEKSYSSVDENTGRTWPDSLSDEDLAKLRPLLFLELSAMFDSSGIPFNKGKPHKRKRREEGTIFGVSLSTLVDRDESITNRRVQVPLIVQKVLGQLEKRGLCEQGLLRMAAPKAKVDKLCGAVEKFFYAKHEEADQLLEKCSVHDLVALLKRLLRDLPGLLLTHELVNLFYQSYSVPDTVRALNLLVLLLPTENRATLRALLQFMSKLVEYQQRHDLENKMTEHNVAMIIAPSLFPPRSVHLEKKDLQSHLDQAARSCRLTETLMNHIEELCLVPIDLMTQLRHNNELYQCRLKENNNPVRRFLGKKKTDIVTKKINNETDYQEGVVRVDAPQFRISGIPLFLSDTTTVGDVILKIVEEAAKQTVTKNGHTAKPGRKDLKSRALTELAPNGNLSCLLTTADPDMATRTHFLYETGGNIGQRRIEPTANMMAVYQMNPNAQWFVKCDHRNGMTHV</sequence>
<dbReference type="SMART" id="SM00324">
    <property type="entry name" value="RhoGAP"/>
    <property type="match status" value="1"/>
</dbReference>
<dbReference type="InterPro" id="IPR057323">
    <property type="entry name" value="RHG40/28/18_ubiquitin"/>
</dbReference>
<dbReference type="GO" id="GO:0030833">
    <property type="term" value="P:regulation of actin filament polymerization"/>
    <property type="evidence" value="ECO:0007669"/>
    <property type="project" value="TreeGrafter"/>
</dbReference>
<dbReference type="GO" id="GO:0005737">
    <property type="term" value="C:cytoplasm"/>
    <property type="evidence" value="ECO:0007669"/>
    <property type="project" value="TreeGrafter"/>
</dbReference>
<protein>
    <submittedName>
        <fullName evidence="4">Rho GTPase-activating protein domain,Rho GTPase activation protein</fullName>
    </submittedName>
</protein>
<dbReference type="InterPro" id="IPR008936">
    <property type="entry name" value="Rho_GTPase_activation_prot"/>
</dbReference>
<dbReference type="GO" id="GO:0051056">
    <property type="term" value="P:regulation of small GTPase mediated signal transduction"/>
    <property type="evidence" value="ECO:0007669"/>
    <property type="project" value="TreeGrafter"/>
</dbReference>
<proteinExistence type="predicted"/>
<keyword evidence="5" id="KW-1185">Reference proteome</keyword>
<dbReference type="Pfam" id="PF25442">
    <property type="entry name" value="Ubiquitin_RHG40_C"/>
    <property type="match status" value="1"/>
</dbReference>
<evidence type="ECO:0000256" key="1">
    <source>
        <dbReference type="ARBA" id="ARBA00022468"/>
    </source>
</evidence>
<dbReference type="InterPro" id="IPR000198">
    <property type="entry name" value="RhoGAP_dom"/>
</dbReference>
<organism evidence="4 5">
    <name type="scientific">Cinara cedri</name>
    <dbReference type="NCBI Taxonomy" id="506608"/>
    <lineage>
        <taxon>Eukaryota</taxon>
        <taxon>Metazoa</taxon>
        <taxon>Ecdysozoa</taxon>
        <taxon>Arthropoda</taxon>
        <taxon>Hexapoda</taxon>
        <taxon>Insecta</taxon>
        <taxon>Pterygota</taxon>
        <taxon>Neoptera</taxon>
        <taxon>Paraneoptera</taxon>
        <taxon>Hemiptera</taxon>
        <taxon>Sternorrhyncha</taxon>
        <taxon>Aphidomorpha</taxon>
        <taxon>Aphidoidea</taxon>
        <taxon>Aphididae</taxon>
        <taxon>Lachninae</taxon>
        <taxon>Cinara</taxon>
    </lineage>
</organism>
<dbReference type="Pfam" id="PF00620">
    <property type="entry name" value="RhoGAP"/>
    <property type="match status" value="1"/>
</dbReference>